<evidence type="ECO:0000256" key="5">
    <source>
        <dbReference type="ARBA" id="ARBA00036813"/>
    </source>
</evidence>
<accession>A0AAD4QIZ1</accession>
<dbReference type="GO" id="GO:0005811">
    <property type="term" value="C:lipid droplet"/>
    <property type="evidence" value="ECO:0007669"/>
    <property type="project" value="TreeGrafter"/>
</dbReference>
<keyword evidence="9" id="KW-1185">Reference proteome</keyword>
<gene>
    <name evidence="8" type="ORF">B0F90DRAFT_1743109</name>
</gene>
<evidence type="ECO:0000313" key="9">
    <source>
        <dbReference type="Proteomes" id="UP001203297"/>
    </source>
</evidence>
<dbReference type="InterPro" id="IPR020845">
    <property type="entry name" value="AMP-binding_CS"/>
</dbReference>
<keyword evidence="2" id="KW-0436">Ligase</keyword>
<evidence type="ECO:0000259" key="7">
    <source>
        <dbReference type="Pfam" id="PF00501"/>
    </source>
</evidence>
<organism evidence="8 9">
    <name type="scientific">Multifurca ochricompacta</name>
    <dbReference type="NCBI Taxonomy" id="376703"/>
    <lineage>
        <taxon>Eukaryota</taxon>
        <taxon>Fungi</taxon>
        <taxon>Dikarya</taxon>
        <taxon>Basidiomycota</taxon>
        <taxon>Agaricomycotina</taxon>
        <taxon>Agaricomycetes</taxon>
        <taxon>Russulales</taxon>
        <taxon>Russulaceae</taxon>
        <taxon>Multifurca</taxon>
    </lineage>
</organism>
<keyword evidence="4" id="KW-0067">ATP-binding</keyword>
<comment type="caution">
    <text evidence="8">The sequence shown here is derived from an EMBL/GenBank/DDBJ whole genome shotgun (WGS) entry which is preliminary data.</text>
</comment>
<dbReference type="GO" id="GO:0035336">
    <property type="term" value="P:long-chain fatty-acyl-CoA metabolic process"/>
    <property type="evidence" value="ECO:0007669"/>
    <property type="project" value="TreeGrafter"/>
</dbReference>
<keyword evidence="3" id="KW-0547">Nucleotide-binding</keyword>
<comment type="similarity">
    <text evidence="1">Belongs to the ATP-dependent AMP-binding enzyme family.</text>
</comment>
<dbReference type="PROSITE" id="PS00455">
    <property type="entry name" value="AMP_BINDING"/>
    <property type="match status" value="1"/>
</dbReference>
<feature type="domain" description="AMP-dependent synthetase/ligase" evidence="7">
    <location>
        <begin position="106"/>
        <end position="513"/>
    </location>
</feature>
<dbReference type="GO" id="GO:0005783">
    <property type="term" value="C:endoplasmic reticulum"/>
    <property type="evidence" value="ECO:0007669"/>
    <property type="project" value="TreeGrafter"/>
</dbReference>
<dbReference type="AlphaFoldDB" id="A0AAD4QIZ1"/>
<protein>
    <submittedName>
        <fullName evidence="8">Long-chain-fatty-acid-CoA-ligase</fullName>
    </submittedName>
</protein>
<dbReference type="Pfam" id="PF00501">
    <property type="entry name" value="AMP-binding"/>
    <property type="match status" value="1"/>
</dbReference>
<name>A0AAD4QIZ1_9AGAM</name>
<dbReference type="GO" id="GO:0005524">
    <property type="term" value="F:ATP binding"/>
    <property type="evidence" value="ECO:0007669"/>
    <property type="project" value="UniProtKB-KW"/>
</dbReference>
<evidence type="ECO:0000256" key="1">
    <source>
        <dbReference type="ARBA" id="ARBA00006432"/>
    </source>
</evidence>
<dbReference type="PANTHER" id="PTHR43272:SF83">
    <property type="entry name" value="ACYL-COA SYNTHETASE LONG-CHAIN, ISOFORM J"/>
    <property type="match status" value="1"/>
</dbReference>
<comment type="catalytic activity">
    <reaction evidence="5">
        <text>a long-chain fatty acid + ATP + CoA = a long-chain fatty acyl-CoA + AMP + diphosphate</text>
        <dbReference type="Rhea" id="RHEA:15421"/>
        <dbReference type="ChEBI" id="CHEBI:30616"/>
        <dbReference type="ChEBI" id="CHEBI:33019"/>
        <dbReference type="ChEBI" id="CHEBI:57287"/>
        <dbReference type="ChEBI" id="CHEBI:57560"/>
        <dbReference type="ChEBI" id="CHEBI:83139"/>
        <dbReference type="ChEBI" id="CHEBI:456215"/>
        <dbReference type="EC" id="6.2.1.3"/>
    </reaction>
</comment>
<evidence type="ECO:0000256" key="3">
    <source>
        <dbReference type="ARBA" id="ARBA00022741"/>
    </source>
</evidence>
<dbReference type="GO" id="GO:0004467">
    <property type="term" value="F:long-chain fatty acid-CoA ligase activity"/>
    <property type="evidence" value="ECO:0007669"/>
    <property type="project" value="UniProtKB-EC"/>
</dbReference>
<proteinExistence type="inferred from homology"/>
<dbReference type="Proteomes" id="UP001203297">
    <property type="component" value="Unassembled WGS sequence"/>
</dbReference>
<dbReference type="PANTHER" id="PTHR43272">
    <property type="entry name" value="LONG-CHAIN-FATTY-ACID--COA LIGASE"/>
    <property type="match status" value="1"/>
</dbReference>
<dbReference type="InterPro" id="IPR042099">
    <property type="entry name" value="ANL_N_sf"/>
</dbReference>
<sequence length="692" mass="75353">MASYSSRLGPNESWGKGSAEIGPPAPPGESRARRLDRTKDRLVTAPIEGINTVHDVLLYAARTHGSRNAYGYRDVVDIVEEQKEVTKVVGGEEVKETKTWKYFQLSDYKYITFLELNTIVSEVSRGLVKLGVQKDDVFNIYAQTSPSWQFISYGCASISAVVATAYDTLGESGLQHSLNEPECVGIFTNAELLPVVAKVIQEVPSLRTVIYDGQPPESVLSKITSARDDLAVHSLDALRELGREQPTEILESRTPSSDDVACIMYTSGTTGPPKGVVIKHYNLIASVGAVNTLVGHVLKPDDSYLAFLPLAHILEYVVELCFVFVGMCSGFGRVKTLTDQSVRNCQGDIKAFRPTIMVGVPAVWELIRKGIVAQVNNSGGFRKSMFNGAMTIKKANVPGLKSVADSVVFAKIKQATGGRLRLALSGGAALSRETQEFLSLALVTVVQGYGMTETCGMCSILPPDILQYGCVGLPSASIEVKFRDVPEAGYLSTNNLPQGEILLRGPSVTSGYYKRDDLNNDETIFTQDGWLRTGDVGQWNKDGTLTIIDRIKNLVKLQGGEYIALERLESTYKSCNFVSNICVHAIPDATQPIAIIVPHEAHLRAALSEEQAHASLVELCADPKIKALVLKDCNAAGKKSGFKGIEMLQAVVLTADEWTPESGLVTAAQKIQRKKIAQKFDREIKEAFGTRK</sequence>
<evidence type="ECO:0000313" key="8">
    <source>
        <dbReference type="EMBL" id="KAI0296977.1"/>
    </source>
</evidence>
<evidence type="ECO:0000256" key="4">
    <source>
        <dbReference type="ARBA" id="ARBA00022840"/>
    </source>
</evidence>
<evidence type="ECO:0000256" key="6">
    <source>
        <dbReference type="SAM" id="MobiDB-lite"/>
    </source>
</evidence>
<dbReference type="Gene3D" id="3.40.50.12780">
    <property type="entry name" value="N-terminal domain of ligase-like"/>
    <property type="match status" value="1"/>
</dbReference>
<evidence type="ECO:0000256" key="2">
    <source>
        <dbReference type="ARBA" id="ARBA00022598"/>
    </source>
</evidence>
<dbReference type="SUPFAM" id="SSF56801">
    <property type="entry name" value="Acetyl-CoA synthetase-like"/>
    <property type="match status" value="1"/>
</dbReference>
<feature type="region of interest" description="Disordered" evidence="6">
    <location>
        <begin position="1"/>
        <end position="35"/>
    </location>
</feature>
<dbReference type="EMBL" id="WTXG01000042">
    <property type="protein sequence ID" value="KAI0296977.1"/>
    <property type="molecule type" value="Genomic_DNA"/>
</dbReference>
<dbReference type="InterPro" id="IPR000873">
    <property type="entry name" value="AMP-dep_synth/lig_dom"/>
</dbReference>
<reference evidence="8" key="1">
    <citation type="journal article" date="2022" name="New Phytol.">
        <title>Evolutionary transition to the ectomycorrhizal habit in the genomes of a hyperdiverse lineage of mushroom-forming fungi.</title>
        <authorList>
            <person name="Looney B."/>
            <person name="Miyauchi S."/>
            <person name="Morin E."/>
            <person name="Drula E."/>
            <person name="Courty P.E."/>
            <person name="Kohler A."/>
            <person name="Kuo A."/>
            <person name="LaButti K."/>
            <person name="Pangilinan J."/>
            <person name="Lipzen A."/>
            <person name="Riley R."/>
            <person name="Andreopoulos W."/>
            <person name="He G."/>
            <person name="Johnson J."/>
            <person name="Nolan M."/>
            <person name="Tritt A."/>
            <person name="Barry K.W."/>
            <person name="Grigoriev I.V."/>
            <person name="Nagy L.G."/>
            <person name="Hibbett D."/>
            <person name="Henrissat B."/>
            <person name="Matheny P.B."/>
            <person name="Labbe J."/>
            <person name="Martin F.M."/>
        </authorList>
    </citation>
    <scope>NUCLEOTIDE SEQUENCE</scope>
    <source>
        <strain evidence="8">BPL690</strain>
    </source>
</reference>
<dbReference type="GO" id="GO:0005886">
    <property type="term" value="C:plasma membrane"/>
    <property type="evidence" value="ECO:0007669"/>
    <property type="project" value="TreeGrafter"/>
</dbReference>